<feature type="chain" id="PRO_5044853083" evidence="1">
    <location>
        <begin position="26"/>
        <end position="123"/>
    </location>
</feature>
<comment type="caution">
    <text evidence="2">The sequence shown here is derived from an EMBL/GenBank/DDBJ whole genome shotgun (WGS) entry which is preliminary data.</text>
</comment>
<evidence type="ECO:0000313" key="3">
    <source>
        <dbReference type="Proteomes" id="UP001634394"/>
    </source>
</evidence>
<accession>A0ABD3WEV1</accession>
<reference evidence="2 3" key="1">
    <citation type="submission" date="2024-11" db="EMBL/GenBank/DDBJ databases">
        <title>Chromosome-level genome assembly of the freshwater bivalve Anodonta woodiana.</title>
        <authorList>
            <person name="Chen X."/>
        </authorList>
    </citation>
    <scope>NUCLEOTIDE SEQUENCE [LARGE SCALE GENOMIC DNA]</scope>
    <source>
        <strain evidence="2">MN2024</strain>
        <tissue evidence="2">Gills</tissue>
    </source>
</reference>
<dbReference type="EMBL" id="JBJQND010000007">
    <property type="protein sequence ID" value="KAL3872449.1"/>
    <property type="molecule type" value="Genomic_DNA"/>
</dbReference>
<protein>
    <submittedName>
        <fullName evidence="2">Uncharacterized protein</fullName>
    </submittedName>
</protein>
<proteinExistence type="predicted"/>
<keyword evidence="1" id="KW-0732">Signal</keyword>
<dbReference type="Proteomes" id="UP001634394">
    <property type="component" value="Unassembled WGS sequence"/>
</dbReference>
<name>A0ABD3WEV1_SINWO</name>
<feature type="signal peptide" evidence="1">
    <location>
        <begin position="1"/>
        <end position="25"/>
    </location>
</feature>
<evidence type="ECO:0000313" key="2">
    <source>
        <dbReference type="EMBL" id="KAL3872449.1"/>
    </source>
</evidence>
<dbReference type="AlphaFoldDB" id="A0ABD3WEV1"/>
<evidence type="ECO:0000256" key="1">
    <source>
        <dbReference type="SAM" id="SignalP"/>
    </source>
</evidence>
<gene>
    <name evidence="2" type="ORF">ACJMK2_040375</name>
</gene>
<organism evidence="2 3">
    <name type="scientific">Sinanodonta woodiana</name>
    <name type="common">Chinese pond mussel</name>
    <name type="synonym">Anodonta woodiana</name>
    <dbReference type="NCBI Taxonomy" id="1069815"/>
    <lineage>
        <taxon>Eukaryota</taxon>
        <taxon>Metazoa</taxon>
        <taxon>Spiralia</taxon>
        <taxon>Lophotrochozoa</taxon>
        <taxon>Mollusca</taxon>
        <taxon>Bivalvia</taxon>
        <taxon>Autobranchia</taxon>
        <taxon>Heteroconchia</taxon>
        <taxon>Palaeoheterodonta</taxon>
        <taxon>Unionida</taxon>
        <taxon>Unionoidea</taxon>
        <taxon>Unionidae</taxon>
        <taxon>Unioninae</taxon>
        <taxon>Sinanodonta</taxon>
    </lineage>
</organism>
<sequence length="123" mass="13970">MATINIEFSVLFVIMLVTFTSSADACLIQHIWITDGSYPCAGMLDPAFQIGFYHKRKYLCNTYKLTYCCHTCKLVNEALKEQELRKQALQTKEIKQPLVAENQLPNVTVSASLSVTTRPEHVR</sequence>
<keyword evidence="3" id="KW-1185">Reference proteome</keyword>